<evidence type="ECO:0008006" key="5">
    <source>
        <dbReference type="Google" id="ProtNLM"/>
    </source>
</evidence>
<dbReference type="EMBL" id="CP102487">
    <property type="protein sequence ID" value="UUX59551.1"/>
    <property type="molecule type" value="Genomic_DNA"/>
</dbReference>
<feature type="transmembrane region" description="Helical" evidence="1">
    <location>
        <begin position="33"/>
        <end position="54"/>
    </location>
</feature>
<feature type="transmembrane region" description="Helical" evidence="1">
    <location>
        <begin position="102"/>
        <end position="125"/>
    </location>
</feature>
<keyword evidence="1" id="KW-1133">Transmembrane helix</keyword>
<dbReference type="RefSeq" id="WP_257745883.1">
    <property type="nucleotide sequence ID" value="NZ_CP102487.1"/>
</dbReference>
<proteinExistence type="predicted"/>
<protein>
    <recommendedName>
        <fullName evidence="5">Transmembrane protein</fullName>
    </recommendedName>
</protein>
<dbReference type="Proteomes" id="UP001060018">
    <property type="component" value="Chromosome"/>
</dbReference>
<organism evidence="2 4">
    <name type="scientific">Glutamicibacter halophytocola</name>
    <dbReference type="NCBI Taxonomy" id="1933880"/>
    <lineage>
        <taxon>Bacteria</taxon>
        <taxon>Bacillati</taxon>
        <taxon>Actinomycetota</taxon>
        <taxon>Actinomycetes</taxon>
        <taxon>Micrococcales</taxon>
        <taxon>Micrococcaceae</taxon>
        <taxon>Glutamicibacter</taxon>
    </lineage>
</organism>
<evidence type="ECO:0000313" key="2">
    <source>
        <dbReference type="EMBL" id="UUX59549.1"/>
    </source>
</evidence>
<evidence type="ECO:0000256" key="1">
    <source>
        <dbReference type="SAM" id="Phobius"/>
    </source>
</evidence>
<dbReference type="AlphaFoldDB" id="A0AA95BRT1"/>
<gene>
    <name evidence="2" type="ORF">NUH22_02620</name>
    <name evidence="3" type="ORF">NUH22_02660</name>
</gene>
<sequence>MLLGFEATSLLAWLVIGCWPLMRLSACWGLVVVAGWGLQGVLGVSVFVLCLPWARWRGGGLWFSSFGVGVAGCCCGVCLRGCGVVVWELYSEREHLADEMSFGVLFLGFLGCLSLVCVILLDCFIAQF</sequence>
<name>A0AA95BRT1_9MICC</name>
<evidence type="ECO:0000313" key="3">
    <source>
        <dbReference type="EMBL" id="UUX59551.1"/>
    </source>
</evidence>
<evidence type="ECO:0000313" key="4">
    <source>
        <dbReference type="Proteomes" id="UP001060018"/>
    </source>
</evidence>
<dbReference type="EMBL" id="CP102487">
    <property type="protein sequence ID" value="UUX59549.1"/>
    <property type="molecule type" value="Genomic_DNA"/>
</dbReference>
<keyword evidence="1" id="KW-0472">Membrane</keyword>
<keyword evidence="1" id="KW-0812">Transmembrane</keyword>
<reference evidence="2" key="1">
    <citation type="journal article" date="2022" name="Pest Manag. Sci.">
        <title>Glutamicibacter halophytocola-mediated host fitness of potato tuber moth on Solanaceae crops.</title>
        <authorList>
            <person name="Wang W."/>
            <person name="Xiao G."/>
            <person name="Du G."/>
            <person name="Chang L."/>
            <person name="Yang Y."/>
            <person name="Ye J."/>
            <person name="Chen B."/>
        </authorList>
    </citation>
    <scope>NUCLEOTIDE SEQUENCE</scope>
    <source>
        <strain evidence="2">S2</strain>
    </source>
</reference>
<accession>A0AA95BRT1</accession>
<feature type="transmembrane region" description="Helical" evidence="1">
    <location>
        <begin position="66"/>
        <end position="90"/>
    </location>
</feature>